<keyword evidence="2" id="KW-1185">Reference proteome</keyword>
<reference evidence="1 2" key="1">
    <citation type="submission" date="2011-10" db="EMBL/GenBank/DDBJ databases">
        <title>The Noncontiguous Finished genome of Thermanaerovibrio velox DSM 12556.</title>
        <authorList>
            <consortium name="US DOE Joint Genome Institute (JGI-PGF)"/>
            <person name="Lucas S."/>
            <person name="Copeland A."/>
            <person name="Lapidus A."/>
            <person name="Glavina del Rio T."/>
            <person name="Dalin E."/>
            <person name="Tice H."/>
            <person name="Bruce D."/>
            <person name="Goodwin L."/>
            <person name="Pitluck S."/>
            <person name="Peters L."/>
            <person name="Mikhailova N."/>
            <person name="Teshima H."/>
            <person name="Kyrpides N."/>
            <person name="Mavromatis K."/>
            <person name="Ivanova N."/>
            <person name="Markowitz V."/>
            <person name="Cheng J.-F."/>
            <person name="Hugenholtz P."/>
            <person name="Woyke T."/>
            <person name="Wu D."/>
            <person name="Spring S."/>
            <person name="Brambilla E.-M."/>
            <person name="Klenk H.-P."/>
            <person name="Eisen J.A."/>
        </authorList>
    </citation>
    <scope>NUCLEOTIDE SEQUENCE [LARGE SCALE GENOMIC DNA]</scope>
    <source>
        <strain evidence="1 2">DSM 12556</strain>
    </source>
</reference>
<organism evidence="1 2">
    <name type="scientific">Thermanaerovibrio velox DSM 12556</name>
    <dbReference type="NCBI Taxonomy" id="926567"/>
    <lineage>
        <taxon>Bacteria</taxon>
        <taxon>Thermotogati</taxon>
        <taxon>Synergistota</taxon>
        <taxon>Synergistia</taxon>
        <taxon>Synergistales</taxon>
        <taxon>Synergistaceae</taxon>
        <taxon>Thermanaerovibrio</taxon>
    </lineage>
</organism>
<proteinExistence type="predicted"/>
<sequence length="59" mass="6890">MRVFHVPEDFSDVYKDGVMMLPDLELDVLSDDSLESMPEDDFLMGIDDWWAEFTADMNL</sequence>
<dbReference type="Proteomes" id="UP000005730">
    <property type="component" value="Chromosome"/>
</dbReference>
<name>H0URL1_9BACT</name>
<protein>
    <submittedName>
        <fullName evidence="1">Uncharacterized protein</fullName>
    </submittedName>
</protein>
<dbReference type="RefSeq" id="WP_006583444.1">
    <property type="nucleotide sequence ID" value="NZ_CM001377.1"/>
</dbReference>
<evidence type="ECO:0000313" key="1">
    <source>
        <dbReference type="EMBL" id="EHM09950.1"/>
    </source>
</evidence>
<evidence type="ECO:0000313" key="2">
    <source>
        <dbReference type="Proteomes" id="UP000005730"/>
    </source>
</evidence>
<dbReference type="EMBL" id="CM001377">
    <property type="protein sequence ID" value="EHM09950.1"/>
    <property type="molecule type" value="Genomic_DNA"/>
</dbReference>
<dbReference type="HOGENOM" id="CLU_2950012_0_0_0"/>
<dbReference type="eggNOG" id="ENOG502ZWU7">
    <property type="taxonomic scope" value="Bacteria"/>
</dbReference>
<dbReference type="AlphaFoldDB" id="H0URL1"/>
<accession>H0URL1</accession>
<dbReference type="STRING" id="926567.TheveDRAFT_0801"/>
<gene>
    <name evidence="1" type="ORF">TheveDRAFT_0801</name>
</gene>